<dbReference type="PANTHER" id="PTHR44196">
    <property type="entry name" value="DEHYDROGENASE/REDUCTASE SDR FAMILY MEMBER 7B"/>
    <property type="match status" value="1"/>
</dbReference>
<dbReference type="KEGG" id="tpar:AV541_06910"/>
<protein>
    <submittedName>
        <fullName evidence="4">Short-chain dehydrogenase</fullName>
    </submittedName>
</protein>
<dbReference type="SUPFAM" id="SSF51735">
    <property type="entry name" value="NAD(P)-binding Rossmann-fold domains"/>
    <property type="match status" value="1"/>
</dbReference>
<dbReference type="PANTHER" id="PTHR44196:SF1">
    <property type="entry name" value="DEHYDROGENASE_REDUCTASE SDR FAMILY MEMBER 7B"/>
    <property type="match status" value="1"/>
</dbReference>
<accession>A0A109QJW5</accession>
<dbReference type="Proteomes" id="UP000061630">
    <property type="component" value="Chromosome"/>
</dbReference>
<dbReference type="PRINTS" id="PR00080">
    <property type="entry name" value="SDRFAMILY"/>
</dbReference>
<reference evidence="4 5" key="1">
    <citation type="submission" date="2016-01" db="EMBL/GenBank/DDBJ databases">
        <title>Genome sequence of Thermus parvatiensis, a thermophile isolated from a hot water spring.</title>
        <authorList>
            <person name="Tripathi C."/>
            <person name="Lal R."/>
        </authorList>
    </citation>
    <scope>NUCLEOTIDE SEQUENCE [LARGE SCALE GENOMIC DNA]</scope>
    <source>
        <strain evidence="4 5">RL</strain>
    </source>
</reference>
<sequence length="234" mass="24530">MEGMKGAVLITGASRGIGEATARLLHAKGYRVGLMARDEKRLQALAAELEGALPLPGDVREEGDWARAVAAMEEAFGELSALVNNAGVGVMKPVHELTLEEWRLVLDTNLTGAFLGIRHAVPALLRRGGGTIVNVGSLAGKNPFKGGAAYNASKFGLLGLAGAAMLDLREANIRVVNVLPGSVDTGFAGNTPGQAWKLRPEDVAQAVLFALEMPGHAMVSEIELRPTRPPSGPR</sequence>
<evidence type="ECO:0000313" key="4">
    <source>
        <dbReference type="EMBL" id="AMA75787.1"/>
    </source>
</evidence>
<evidence type="ECO:0000256" key="3">
    <source>
        <dbReference type="RuleBase" id="RU000363"/>
    </source>
</evidence>
<proteinExistence type="inferred from homology"/>
<dbReference type="NCBIfam" id="NF005594">
    <property type="entry name" value="PRK07326.1"/>
    <property type="match status" value="1"/>
</dbReference>
<evidence type="ECO:0000256" key="2">
    <source>
        <dbReference type="ARBA" id="ARBA00023002"/>
    </source>
</evidence>
<dbReference type="InterPro" id="IPR036291">
    <property type="entry name" value="NAD(P)-bd_dom_sf"/>
</dbReference>
<dbReference type="InterPro" id="IPR020904">
    <property type="entry name" value="Sc_DH/Rdtase_CS"/>
</dbReference>
<dbReference type="Gene3D" id="3.40.50.720">
    <property type="entry name" value="NAD(P)-binding Rossmann-like Domain"/>
    <property type="match status" value="1"/>
</dbReference>
<dbReference type="GO" id="GO:0016491">
    <property type="term" value="F:oxidoreductase activity"/>
    <property type="evidence" value="ECO:0007669"/>
    <property type="project" value="UniProtKB-KW"/>
</dbReference>
<dbReference type="PRINTS" id="PR00081">
    <property type="entry name" value="GDHRDH"/>
</dbReference>
<dbReference type="CDD" id="cd08929">
    <property type="entry name" value="SDR_c4"/>
    <property type="match status" value="1"/>
</dbReference>
<comment type="similarity">
    <text evidence="1 3">Belongs to the short-chain dehydrogenases/reductases (SDR) family.</text>
</comment>
<dbReference type="GO" id="GO:0016020">
    <property type="term" value="C:membrane"/>
    <property type="evidence" value="ECO:0007669"/>
    <property type="project" value="TreeGrafter"/>
</dbReference>
<gene>
    <name evidence="4" type="ORF">AV541_06910</name>
</gene>
<name>A0A109QJW5_9DEIN</name>
<dbReference type="EMBL" id="CP014141">
    <property type="protein sequence ID" value="AMA75787.1"/>
    <property type="molecule type" value="Genomic_DNA"/>
</dbReference>
<organism evidence="4 5">
    <name type="scientific">Thermus parvatiensis</name>
    <dbReference type="NCBI Taxonomy" id="456163"/>
    <lineage>
        <taxon>Bacteria</taxon>
        <taxon>Thermotogati</taxon>
        <taxon>Deinococcota</taxon>
        <taxon>Deinococci</taxon>
        <taxon>Thermales</taxon>
        <taxon>Thermaceae</taxon>
        <taxon>Thermus</taxon>
    </lineage>
</organism>
<dbReference type="InterPro" id="IPR002347">
    <property type="entry name" value="SDR_fam"/>
</dbReference>
<evidence type="ECO:0000313" key="5">
    <source>
        <dbReference type="Proteomes" id="UP000061630"/>
    </source>
</evidence>
<evidence type="ECO:0000256" key="1">
    <source>
        <dbReference type="ARBA" id="ARBA00006484"/>
    </source>
</evidence>
<dbReference type="RefSeq" id="WP_060384564.1">
    <property type="nucleotide sequence ID" value="NZ_CP014141.1"/>
</dbReference>
<dbReference type="FunFam" id="3.40.50.720:FF:000084">
    <property type="entry name" value="Short-chain dehydrogenase reductase"/>
    <property type="match status" value="1"/>
</dbReference>
<dbReference type="PROSITE" id="PS00061">
    <property type="entry name" value="ADH_SHORT"/>
    <property type="match status" value="1"/>
</dbReference>
<keyword evidence="2" id="KW-0560">Oxidoreductase</keyword>
<dbReference type="Pfam" id="PF00106">
    <property type="entry name" value="adh_short"/>
    <property type="match status" value="1"/>
</dbReference>
<dbReference type="AlphaFoldDB" id="A0A109QJW5"/>